<keyword evidence="2" id="KW-0560">Oxidoreductase</keyword>
<organism evidence="4 5">
    <name type="scientific">Rubinisphaera brasiliensis (strain ATCC 49424 / DSM 5305 / JCM 21570 / IAM 15109 / NBRC 103401 / IFAM 1448)</name>
    <name type="common">Planctomyces brasiliensis</name>
    <dbReference type="NCBI Taxonomy" id="756272"/>
    <lineage>
        <taxon>Bacteria</taxon>
        <taxon>Pseudomonadati</taxon>
        <taxon>Planctomycetota</taxon>
        <taxon>Planctomycetia</taxon>
        <taxon>Planctomycetales</taxon>
        <taxon>Planctomycetaceae</taxon>
        <taxon>Rubinisphaera</taxon>
    </lineage>
</organism>
<dbReference type="PANTHER" id="PTHR43734">
    <property type="entry name" value="PHYTOENE DESATURASE"/>
    <property type="match status" value="1"/>
</dbReference>
<dbReference type="PANTHER" id="PTHR43734:SF7">
    <property type="entry name" value="4,4'-DIAPONEUROSPORENE OXYGENASE"/>
    <property type="match status" value="1"/>
</dbReference>
<name>F0SN21_RUBBR</name>
<dbReference type="KEGG" id="pbs:Plabr_3453"/>
<dbReference type="InterPro" id="IPR002937">
    <property type="entry name" value="Amino_oxidase"/>
</dbReference>
<evidence type="ECO:0000256" key="1">
    <source>
        <dbReference type="ARBA" id="ARBA00006046"/>
    </source>
</evidence>
<keyword evidence="5" id="KW-1185">Reference proteome</keyword>
<proteinExistence type="inferred from homology"/>
<protein>
    <submittedName>
        <fullName evidence="4">Fumarate reductase/succinate dehydrogenase flavoprotein domain protein</fullName>
    </submittedName>
</protein>
<evidence type="ECO:0000259" key="3">
    <source>
        <dbReference type="Pfam" id="PF01593"/>
    </source>
</evidence>
<dbReference type="Proteomes" id="UP000006860">
    <property type="component" value="Chromosome"/>
</dbReference>
<comment type="similarity">
    <text evidence="1">Belongs to the carotenoid/retinoid oxidoreductase family.</text>
</comment>
<evidence type="ECO:0000313" key="4">
    <source>
        <dbReference type="EMBL" id="ADY61050.1"/>
    </source>
</evidence>
<evidence type="ECO:0000313" key="5">
    <source>
        <dbReference type="Proteomes" id="UP000006860"/>
    </source>
</evidence>
<dbReference type="STRING" id="756272.Plabr_3453"/>
<dbReference type="eggNOG" id="COG1233">
    <property type="taxonomic scope" value="Bacteria"/>
</dbReference>
<dbReference type="GO" id="GO:0016491">
    <property type="term" value="F:oxidoreductase activity"/>
    <property type="evidence" value="ECO:0007669"/>
    <property type="project" value="UniProtKB-KW"/>
</dbReference>
<dbReference type="EMBL" id="CP002546">
    <property type="protein sequence ID" value="ADY61050.1"/>
    <property type="molecule type" value="Genomic_DNA"/>
</dbReference>
<feature type="domain" description="Amine oxidase" evidence="3">
    <location>
        <begin position="12"/>
        <end position="258"/>
    </location>
</feature>
<dbReference type="SUPFAM" id="SSF51905">
    <property type="entry name" value="FAD/NAD(P)-binding domain"/>
    <property type="match status" value="1"/>
</dbReference>
<dbReference type="AlphaFoldDB" id="F0SN21"/>
<dbReference type="RefSeq" id="WP_013629769.1">
    <property type="nucleotide sequence ID" value="NC_015174.1"/>
</dbReference>
<gene>
    <name evidence="4" type="ordered locus">Plabr_3453</name>
</gene>
<sequence>MHYDTLIIGAGLSGLAAGIRCAYFDQRVCVLERHTTIGGLNSFYRLRGRNHDVGLHAVTNYAAPGTKTGPLSKLLRQLRIRWEDFALCEQVGSSVVFPGATLRFTNDFELLQQEIVETFPEEKDNFQRFHSHLLEFNELDLHQEVQSAREVVGRFLNNPLLIDMLFCPLMFYGSARPDDMDWNQFVIMYKSIFMEGFARPYKGVRPIMKTLVRKYREVGGELRLRAGVNRILVEDGRAVGVELDNGERLTADRIVSSAGSVETLKLCDDEAKASSEPRLLEPGDVTFNEIIDVINVQPADLGHDRTIIFFSNSESFHYRRPDAPCDLQSGIICSPNNYQYDEPLSEGCIRLTALANHHYWLNLDEADYEVAKAEWTAKIRETALAYLPDYREHILDTDAFTPKTIRRFTGHVNGVVYGAPNKSLDGTLPVKNVFVCGTDQGFLGIVGSMLSGITMANNHCLT</sequence>
<dbReference type="HOGENOM" id="CLU_558772_0_0_0"/>
<dbReference type="OrthoDB" id="9814556at2"/>
<dbReference type="InterPro" id="IPR036188">
    <property type="entry name" value="FAD/NAD-bd_sf"/>
</dbReference>
<accession>F0SN21</accession>
<reference evidence="5" key="1">
    <citation type="submission" date="2011-02" db="EMBL/GenBank/DDBJ databases">
        <title>The complete genome of Planctomyces brasiliensis DSM 5305.</title>
        <authorList>
            <person name="Lucas S."/>
            <person name="Copeland A."/>
            <person name="Lapidus A."/>
            <person name="Bruce D."/>
            <person name="Goodwin L."/>
            <person name="Pitluck S."/>
            <person name="Kyrpides N."/>
            <person name="Mavromatis K."/>
            <person name="Pagani I."/>
            <person name="Ivanova N."/>
            <person name="Ovchinnikova G."/>
            <person name="Lu M."/>
            <person name="Detter J.C."/>
            <person name="Han C."/>
            <person name="Land M."/>
            <person name="Hauser L."/>
            <person name="Markowitz V."/>
            <person name="Cheng J.-F."/>
            <person name="Hugenholtz P."/>
            <person name="Woyke T."/>
            <person name="Wu D."/>
            <person name="Tindall B."/>
            <person name="Pomrenke H.G."/>
            <person name="Brambilla E."/>
            <person name="Klenk H.-P."/>
            <person name="Eisen J.A."/>
        </authorList>
    </citation>
    <scope>NUCLEOTIDE SEQUENCE [LARGE SCALE GENOMIC DNA]</scope>
    <source>
        <strain evidence="5">ATCC 49424 / DSM 5305 / JCM 21570 / NBRC 103401 / IFAM 1448</strain>
    </source>
</reference>
<dbReference type="Pfam" id="PF01593">
    <property type="entry name" value="Amino_oxidase"/>
    <property type="match status" value="1"/>
</dbReference>
<dbReference type="Gene3D" id="3.50.50.60">
    <property type="entry name" value="FAD/NAD(P)-binding domain"/>
    <property type="match status" value="2"/>
</dbReference>
<evidence type="ECO:0000256" key="2">
    <source>
        <dbReference type="ARBA" id="ARBA00023002"/>
    </source>
</evidence>